<evidence type="ECO:0000256" key="5">
    <source>
        <dbReference type="ARBA" id="ARBA00022777"/>
    </source>
</evidence>
<dbReference type="InterPro" id="IPR011009">
    <property type="entry name" value="Kinase-like_dom_sf"/>
</dbReference>
<dbReference type="SUPFAM" id="SSF56112">
    <property type="entry name" value="Protein kinase-like (PK-like)"/>
    <property type="match status" value="1"/>
</dbReference>
<dbReference type="CDD" id="cd14014">
    <property type="entry name" value="STKc_PknB_like"/>
    <property type="match status" value="1"/>
</dbReference>
<proteinExistence type="predicted"/>
<evidence type="ECO:0000313" key="10">
    <source>
        <dbReference type="Proteomes" id="UP001139648"/>
    </source>
</evidence>
<comment type="caution">
    <text evidence="9">The sequence shown here is derived from an EMBL/GenBank/DDBJ whole genome shotgun (WGS) entry which is preliminary data.</text>
</comment>
<feature type="transmembrane region" description="Helical" evidence="7">
    <location>
        <begin position="285"/>
        <end position="306"/>
    </location>
</feature>
<dbReference type="GO" id="GO:0005524">
    <property type="term" value="F:ATP binding"/>
    <property type="evidence" value="ECO:0007669"/>
    <property type="project" value="UniProtKB-KW"/>
</dbReference>
<dbReference type="Gene3D" id="3.30.200.20">
    <property type="entry name" value="Phosphorylase Kinase, domain 1"/>
    <property type="match status" value="1"/>
</dbReference>
<organism evidence="9 10">
    <name type="scientific">Nonomuraea thailandensis</name>
    <dbReference type="NCBI Taxonomy" id="1188745"/>
    <lineage>
        <taxon>Bacteria</taxon>
        <taxon>Bacillati</taxon>
        <taxon>Actinomycetota</taxon>
        <taxon>Actinomycetes</taxon>
        <taxon>Streptosporangiales</taxon>
        <taxon>Streptosporangiaceae</taxon>
        <taxon>Nonomuraea</taxon>
    </lineage>
</organism>
<evidence type="ECO:0000313" key="9">
    <source>
        <dbReference type="EMBL" id="MCP2359631.1"/>
    </source>
</evidence>
<dbReference type="PROSITE" id="PS50011">
    <property type="entry name" value="PROTEIN_KINASE_DOM"/>
    <property type="match status" value="1"/>
</dbReference>
<keyword evidence="2" id="KW-0723">Serine/threonine-protein kinase</keyword>
<keyword evidence="7" id="KW-0472">Membrane</keyword>
<gene>
    <name evidence="9" type="ORF">HD597_006651</name>
</gene>
<keyword evidence="6" id="KW-0067">ATP-binding</keyword>
<accession>A0A9X2GIS0</accession>
<evidence type="ECO:0000256" key="6">
    <source>
        <dbReference type="ARBA" id="ARBA00022840"/>
    </source>
</evidence>
<keyword evidence="5" id="KW-0418">Kinase</keyword>
<dbReference type="EMBL" id="JAMZEB010000002">
    <property type="protein sequence ID" value="MCP2359631.1"/>
    <property type="molecule type" value="Genomic_DNA"/>
</dbReference>
<evidence type="ECO:0000256" key="2">
    <source>
        <dbReference type="ARBA" id="ARBA00022527"/>
    </source>
</evidence>
<dbReference type="InterPro" id="IPR008271">
    <property type="entry name" value="Ser/Thr_kinase_AS"/>
</dbReference>
<feature type="domain" description="Protein kinase" evidence="8">
    <location>
        <begin position="12"/>
        <end position="268"/>
    </location>
</feature>
<dbReference type="AlphaFoldDB" id="A0A9X2GIS0"/>
<evidence type="ECO:0000259" key="8">
    <source>
        <dbReference type="PROSITE" id="PS50011"/>
    </source>
</evidence>
<evidence type="ECO:0000256" key="1">
    <source>
        <dbReference type="ARBA" id="ARBA00012513"/>
    </source>
</evidence>
<protein>
    <recommendedName>
        <fullName evidence="1">non-specific serine/threonine protein kinase</fullName>
        <ecNumber evidence="1">2.7.11.1</ecNumber>
    </recommendedName>
</protein>
<dbReference type="Pfam" id="PF00069">
    <property type="entry name" value="Pkinase"/>
    <property type="match status" value="1"/>
</dbReference>
<dbReference type="RefSeq" id="WP_253747036.1">
    <property type="nucleotide sequence ID" value="NZ_BAABKA010000035.1"/>
</dbReference>
<dbReference type="GO" id="GO:0004674">
    <property type="term" value="F:protein serine/threonine kinase activity"/>
    <property type="evidence" value="ECO:0007669"/>
    <property type="project" value="UniProtKB-KW"/>
</dbReference>
<keyword evidence="4" id="KW-0547">Nucleotide-binding</keyword>
<evidence type="ECO:0000256" key="7">
    <source>
        <dbReference type="SAM" id="Phobius"/>
    </source>
</evidence>
<reference evidence="9" key="1">
    <citation type="submission" date="2022-06" db="EMBL/GenBank/DDBJ databases">
        <title>Sequencing the genomes of 1000 actinobacteria strains.</title>
        <authorList>
            <person name="Klenk H.-P."/>
        </authorList>
    </citation>
    <scope>NUCLEOTIDE SEQUENCE</scope>
    <source>
        <strain evidence="9">DSM 46694</strain>
    </source>
</reference>
<sequence length="492" mass="52264">MPGDLYLLAGRYRLIERLGQGGAGTVWRAIDEMLDRQVAVKQVRVPEGLGPRERAEFADRAMHEARSAGRLRDPAIVLVHDVVLEGDQPWIIMDLTTGRSLDKVIKERGPLPPDFVAAVGLRVLSALEVAHRHGLLHQDVKPANILLDADGTAMLTDFGIAAPMGGRGDMFGSAGSPGYMAPERLNEQPSGPSADLWSLGASLYTAVEGRAPFERALPAAVAAAVLLHEPPFPARAGHELGGLLMSMLAKDPAVRPTAAQIRQALSRLTGPATAPRHRRERSRRWWPVPAALAAVVALGAGGWYAAAALTGQETGRYATAPDPCTLLTDAEVARLVKGAPKRSLTRPGECQWLIREGTVPARSLIVRVWAEQPTGGLGGPEVAQRRFASEKSTRAAAEGMGQRQAYGGVTDVTGVGEAAIAQNGFRFYITSNESGTAGSTLLFRTSNLLGEVVWRREDVPADVSPGKEAADKMADPETAIAAARLITAALAK</sequence>
<dbReference type="SMART" id="SM00220">
    <property type="entry name" value="S_TKc"/>
    <property type="match status" value="1"/>
</dbReference>
<dbReference type="InterPro" id="IPR000719">
    <property type="entry name" value="Prot_kinase_dom"/>
</dbReference>
<keyword evidence="3" id="KW-0808">Transferase</keyword>
<dbReference type="PROSITE" id="PS00108">
    <property type="entry name" value="PROTEIN_KINASE_ST"/>
    <property type="match status" value="1"/>
</dbReference>
<keyword evidence="10" id="KW-1185">Reference proteome</keyword>
<evidence type="ECO:0000256" key="3">
    <source>
        <dbReference type="ARBA" id="ARBA00022679"/>
    </source>
</evidence>
<dbReference type="Gene3D" id="1.10.510.10">
    <property type="entry name" value="Transferase(Phosphotransferase) domain 1"/>
    <property type="match status" value="1"/>
</dbReference>
<dbReference type="Proteomes" id="UP001139648">
    <property type="component" value="Unassembled WGS sequence"/>
</dbReference>
<evidence type="ECO:0000256" key="4">
    <source>
        <dbReference type="ARBA" id="ARBA00022741"/>
    </source>
</evidence>
<keyword evidence="7" id="KW-1133">Transmembrane helix</keyword>
<keyword evidence="7" id="KW-0812">Transmembrane</keyword>
<dbReference type="EC" id="2.7.11.1" evidence="1"/>
<dbReference type="PANTHER" id="PTHR43289:SF6">
    <property type="entry name" value="SERINE_THREONINE-PROTEIN KINASE NEKL-3"/>
    <property type="match status" value="1"/>
</dbReference>
<name>A0A9X2GIS0_9ACTN</name>
<dbReference type="PANTHER" id="PTHR43289">
    <property type="entry name" value="MITOGEN-ACTIVATED PROTEIN KINASE KINASE KINASE 20-RELATED"/>
    <property type="match status" value="1"/>
</dbReference>